<keyword evidence="1" id="KW-0472">Membrane</keyword>
<dbReference type="AlphaFoldDB" id="A0A0N7M1P6"/>
<keyword evidence="1" id="KW-1133">Transmembrane helix</keyword>
<dbReference type="STRING" id="340021.TM5383_01095"/>
<keyword evidence="1" id="KW-0812">Transmembrane</keyword>
<dbReference type="OrthoDB" id="7819947at2"/>
<organism evidence="2 3">
    <name type="scientific">Thalassovita mediterranea</name>
    <dbReference type="NCBI Taxonomy" id="340021"/>
    <lineage>
        <taxon>Bacteria</taxon>
        <taxon>Pseudomonadati</taxon>
        <taxon>Pseudomonadota</taxon>
        <taxon>Alphaproteobacteria</taxon>
        <taxon>Rhodobacterales</taxon>
        <taxon>Roseobacteraceae</taxon>
        <taxon>Thalassovita</taxon>
    </lineage>
</organism>
<dbReference type="InterPro" id="IPR045616">
    <property type="entry name" value="DUF6446"/>
</dbReference>
<evidence type="ECO:0000313" key="3">
    <source>
        <dbReference type="Proteomes" id="UP000051681"/>
    </source>
</evidence>
<evidence type="ECO:0000313" key="2">
    <source>
        <dbReference type="EMBL" id="CUH83891.1"/>
    </source>
</evidence>
<evidence type="ECO:0000256" key="1">
    <source>
        <dbReference type="SAM" id="Phobius"/>
    </source>
</evidence>
<dbReference type="EMBL" id="CYSF01000006">
    <property type="protein sequence ID" value="CUH83891.1"/>
    <property type="molecule type" value="Genomic_DNA"/>
</dbReference>
<dbReference type="Pfam" id="PF20044">
    <property type="entry name" value="DUF6446"/>
    <property type="match status" value="1"/>
</dbReference>
<protein>
    <recommendedName>
        <fullName evidence="4">Histidine kinase</fullName>
    </recommendedName>
</protein>
<name>A0A0N7M1P6_9RHOB</name>
<gene>
    <name evidence="2" type="ORF">TM5383_01095</name>
</gene>
<keyword evidence="3" id="KW-1185">Reference proteome</keyword>
<sequence length="175" mass="19026">MAGKLIAGALIVISVIAGIAMYYLQVYAYYDEVQATGTDDVVMTSLATGQAEPILYEDFQAIDSDSSPIRYRACFTTPMSQAMMTETYEIYEGAAPLVAPGWFDCFDAKEVGAALESGKALAFMGQENHRYGIDRIVAVMDDGRGYVWHQINHCGEVVFDGQPTPADCPTPPEGE</sequence>
<feature type="transmembrane region" description="Helical" evidence="1">
    <location>
        <begin position="6"/>
        <end position="24"/>
    </location>
</feature>
<dbReference type="Proteomes" id="UP000051681">
    <property type="component" value="Unassembled WGS sequence"/>
</dbReference>
<reference evidence="2 3" key="1">
    <citation type="submission" date="2015-09" db="EMBL/GenBank/DDBJ databases">
        <authorList>
            <consortium name="Swine Surveillance"/>
        </authorList>
    </citation>
    <scope>NUCLEOTIDE SEQUENCE [LARGE SCALE GENOMIC DNA]</scope>
    <source>
        <strain evidence="2 3">CECT 8383</strain>
    </source>
</reference>
<accession>A0A0N7M1P6</accession>
<evidence type="ECO:0008006" key="4">
    <source>
        <dbReference type="Google" id="ProtNLM"/>
    </source>
</evidence>
<proteinExistence type="predicted"/>
<dbReference type="RefSeq" id="WP_058318008.1">
    <property type="nucleotide sequence ID" value="NZ_CYSF01000006.1"/>
</dbReference>